<proteinExistence type="inferred from homology"/>
<evidence type="ECO:0000313" key="7">
    <source>
        <dbReference type="EMBL" id="AIQ71337.1"/>
    </source>
</evidence>
<evidence type="ECO:0000256" key="5">
    <source>
        <dbReference type="ARBA" id="ARBA00023186"/>
    </source>
</evidence>
<dbReference type="RefSeq" id="WP_025707320.1">
    <property type="nucleotide sequence ID" value="NZ_CP009287.1"/>
</dbReference>
<dbReference type="PANTHER" id="PTHR34773:SF1">
    <property type="entry name" value="FLAGELLAR SECRETION CHAPERONE FLIS"/>
    <property type="match status" value="1"/>
</dbReference>
<keyword evidence="7" id="KW-0966">Cell projection</keyword>
<dbReference type="PANTHER" id="PTHR34773">
    <property type="entry name" value="FLAGELLAR SECRETION CHAPERONE FLIS"/>
    <property type="match status" value="1"/>
</dbReference>
<dbReference type="STRING" id="189425.PGRAT_29950"/>
<keyword evidence="4 6" id="KW-1005">Bacterial flagellum biogenesis</keyword>
<dbReference type="NCBIfam" id="TIGR00208">
    <property type="entry name" value="fliS"/>
    <property type="match status" value="1"/>
</dbReference>
<dbReference type="eggNOG" id="COG1516">
    <property type="taxonomic scope" value="Bacteria"/>
</dbReference>
<keyword evidence="5" id="KW-0143">Chaperone</keyword>
<evidence type="ECO:0000256" key="3">
    <source>
        <dbReference type="ARBA" id="ARBA00022490"/>
    </source>
</evidence>
<dbReference type="OrthoDB" id="1524959at2"/>
<keyword evidence="7" id="KW-0282">Flagellum</keyword>
<dbReference type="Proteomes" id="UP000029500">
    <property type="component" value="Chromosome"/>
</dbReference>
<dbReference type="PIRSF" id="PIRSF039090">
    <property type="entry name" value="Flis"/>
    <property type="match status" value="1"/>
</dbReference>
<protein>
    <recommendedName>
        <fullName evidence="6">Flagellar secretion chaperone FliS</fullName>
    </recommendedName>
</protein>
<gene>
    <name evidence="7" type="ORF">PGRAT_29950</name>
</gene>
<dbReference type="GO" id="GO:0071973">
    <property type="term" value="P:bacterial-type flagellum-dependent cell motility"/>
    <property type="evidence" value="ECO:0007669"/>
    <property type="project" value="TreeGrafter"/>
</dbReference>
<dbReference type="CDD" id="cd16098">
    <property type="entry name" value="FliS"/>
    <property type="match status" value="1"/>
</dbReference>
<keyword evidence="7" id="KW-0969">Cilium</keyword>
<evidence type="ECO:0000256" key="2">
    <source>
        <dbReference type="ARBA" id="ARBA00008787"/>
    </source>
</evidence>
<evidence type="ECO:0000256" key="6">
    <source>
        <dbReference type="PIRNR" id="PIRNR039090"/>
    </source>
</evidence>
<reference evidence="7 8" key="1">
    <citation type="submission" date="2014-08" db="EMBL/GenBank/DDBJ databases">
        <title>Comparative genomics of the Paenibacillus odorifer group.</title>
        <authorList>
            <person name="den Bakker H.C."/>
            <person name="Tsai Y.-C."/>
            <person name="Martin N."/>
            <person name="Korlach J."/>
            <person name="Wiedmann M."/>
        </authorList>
    </citation>
    <scope>NUCLEOTIDE SEQUENCE [LARGE SCALE GENOMIC DNA]</scope>
    <source>
        <strain evidence="7 8">DSM 15220</strain>
    </source>
</reference>
<sequence>MINSPYQKYQQAQAQTASKPKLLIMLYDGAIRFVRLGIDGISQKDYEKANNNLCKAQAIINELISALDHNYPISNDLLKVYEYMQHRLIEANVNKQNTQTEEVLEYLIDLREAWFEASKSQGLNTVQDGR</sequence>
<dbReference type="Pfam" id="PF02561">
    <property type="entry name" value="FliS"/>
    <property type="match status" value="1"/>
</dbReference>
<dbReference type="GO" id="GO:0044780">
    <property type="term" value="P:bacterial-type flagellum assembly"/>
    <property type="evidence" value="ECO:0007669"/>
    <property type="project" value="InterPro"/>
</dbReference>
<comment type="subcellular location">
    <subcellularLocation>
        <location evidence="1 6">Cytoplasm</location>
        <location evidence="1 6">Cytosol</location>
    </subcellularLocation>
</comment>
<dbReference type="InterPro" id="IPR036584">
    <property type="entry name" value="FliS_sf"/>
</dbReference>
<dbReference type="Gene3D" id="1.20.120.340">
    <property type="entry name" value="Flagellar protein FliS"/>
    <property type="match status" value="1"/>
</dbReference>
<keyword evidence="8" id="KW-1185">Reference proteome</keyword>
<keyword evidence="3 6" id="KW-0963">Cytoplasm</keyword>
<evidence type="ECO:0000256" key="1">
    <source>
        <dbReference type="ARBA" id="ARBA00004514"/>
    </source>
</evidence>
<evidence type="ECO:0000256" key="4">
    <source>
        <dbReference type="ARBA" id="ARBA00022795"/>
    </source>
</evidence>
<name>A0A089MDG3_9BACL</name>
<comment type="similarity">
    <text evidence="2 6">Belongs to the FliS family.</text>
</comment>
<accession>A0A089MDG3</accession>
<evidence type="ECO:0000313" key="8">
    <source>
        <dbReference type="Proteomes" id="UP000029500"/>
    </source>
</evidence>
<dbReference type="InterPro" id="IPR003713">
    <property type="entry name" value="FliS"/>
</dbReference>
<dbReference type="EMBL" id="CP009287">
    <property type="protein sequence ID" value="AIQ71337.1"/>
    <property type="molecule type" value="Genomic_DNA"/>
</dbReference>
<organism evidence="7 8">
    <name type="scientific">Paenibacillus graminis</name>
    <dbReference type="NCBI Taxonomy" id="189425"/>
    <lineage>
        <taxon>Bacteria</taxon>
        <taxon>Bacillati</taxon>
        <taxon>Bacillota</taxon>
        <taxon>Bacilli</taxon>
        <taxon>Bacillales</taxon>
        <taxon>Paenibacillaceae</taxon>
        <taxon>Paenibacillus</taxon>
    </lineage>
</organism>
<dbReference type="HOGENOM" id="CLU_080373_3_2_9"/>
<dbReference type="GO" id="GO:0005829">
    <property type="term" value="C:cytosol"/>
    <property type="evidence" value="ECO:0007669"/>
    <property type="project" value="UniProtKB-SubCell"/>
</dbReference>
<dbReference type="AlphaFoldDB" id="A0A089MDG3"/>
<dbReference type="SUPFAM" id="SSF101116">
    <property type="entry name" value="Flagellar export chaperone FliS"/>
    <property type="match status" value="1"/>
</dbReference>
<dbReference type="KEGG" id="pgm:PGRAT_29950"/>